<evidence type="ECO:0000313" key="7">
    <source>
        <dbReference type="Proteomes" id="UP000320475"/>
    </source>
</evidence>
<protein>
    <recommendedName>
        <fullName evidence="3">Tubulin-specific chaperone A</fullName>
    </recommendedName>
</protein>
<dbReference type="OrthoDB" id="296187at2759"/>
<name>A0A507DPX2_9FUNG</name>
<dbReference type="VEuPathDB" id="FungiDB:SeMB42_g00787"/>
<sequence length="107" mass="11904">MSVRDLKIKAGVVKRLAKELVSYEKEAVAQRSRIDKLISAGADEHDVNKQKEVLEETSQMIPDNKRRLGAAYKELETIVAELVAADPKLEETEEVVAAKTLLDEVTV</sequence>
<evidence type="ECO:0000256" key="3">
    <source>
        <dbReference type="RuleBase" id="RU364030"/>
    </source>
</evidence>
<evidence type="ECO:0000256" key="1">
    <source>
        <dbReference type="ARBA" id="ARBA00006806"/>
    </source>
</evidence>
<dbReference type="STRING" id="286115.A0A507DPX2"/>
<dbReference type="EMBL" id="QEAM01000004">
    <property type="protein sequence ID" value="TPX51451.1"/>
    <property type="molecule type" value="Genomic_DNA"/>
</dbReference>
<evidence type="ECO:0000313" key="4">
    <source>
        <dbReference type="EMBL" id="TPX51451.1"/>
    </source>
</evidence>
<dbReference type="EMBL" id="QEAN01000017">
    <property type="protein sequence ID" value="TPX53431.1"/>
    <property type="molecule type" value="Genomic_DNA"/>
</dbReference>
<dbReference type="GO" id="GO:0048487">
    <property type="term" value="F:beta-tubulin binding"/>
    <property type="evidence" value="ECO:0007669"/>
    <property type="project" value="InterPro"/>
</dbReference>
<dbReference type="GO" id="GO:0005874">
    <property type="term" value="C:microtubule"/>
    <property type="evidence" value="ECO:0007669"/>
    <property type="project" value="UniProtKB-KW"/>
</dbReference>
<keyword evidence="3" id="KW-0206">Cytoskeleton</keyword>
<keyword evidence="6" id="KW-1185">Reference proteome</keyword>
<dbReference type="GO" id="GO:0007023">
    <property type="term" value="P:post-chaperonin tubulin folding pathway"/>
    <property type="evidence" value="ECO:0007669"/>
    <property type="project" value="UniProtKB-UniRule"/>
</dbReference>
<organism evidence="5 6">
    <name type="scientific">Synchytrium endobioticum</name>
    <dbReference type="NCBI Taxonomy" id="286115"/>
    <lineage>
        <taxon>Eukaryota</taxon>
        <taxon>Fungi</taxon>
        <taxon>Fungi incertae sedis</taxon>
        <taxon>Chytridiomycota</taxon>
        <taxon>Chytridiomycota incertae sedis</taxon>
        <taxon>Chytridiomycetes</taxon>
        <taxon>Synchytriales</taxon>
        <taxon>Synchytriaceae</taxon>
        <taxon>Synchytrium</taxon>
    </lineage>
</organism>
<evidence type="ECO:0000313" key="6">
    <source>
        <dbReference type="Proteomes" id="UP000317494"/>
    </source>
</evidence>
<dbReference type="Proteomes" id="UP000320475">
    <property type="component" value="Unassembled WGS sequence"/>
</dbReference>
<gene>
    <name evidence="4" type="ORF">SeLEV6574_g00290</name>
    <name evidence="5" type="ORF">SeMB42_g00787</name>
</gene>
<evidence type="ECO:0000313" key="5">
    <source>
        <dbReference type="EMBL" id="TPX53431.1"/>
    </source>
</evidence>
<dbReference type="SUPFAM" id="SSF46988">
    <property type="entry name" value="Tubulin chaperone cofactor A"/>
    <property type="match status" value="1"/>
</dbReference>
<keyword evidence="2 3" id="KW-0143">Chaperone</keyword>
<dbReference type="PANTHER" id="PTHR21500">
    <property type="entry name" value="TUBULIN-SPECIFIC CHAPERONE A"/>
    <property type="match status" value="1"/>
</dbReference>
<dbReference type="GO" id="GO:0007021">
    <property type="term" value="P:tubulin complex assembly"/>
    <property type="evidence" value="ECO:0007669"/>
    <property type="project" value="UniProtKB-UniRule"/>
</dbReference>
<reference evidence="6 7" key="1">
    <citation type="journal article" date="2019" name="Sci. Rep.">
        <title>Comparative genomics of chytrid fungi reveal insights into the obligate biotrophic and pathogenic lifestyle of Synchytrium endobioticum.</title>
        <authorList>
            <person name="van de Vossenberg B.T.L.H."/>
            <person name="Warris S."/>
            <person name="Nguyen H.D.T."/>
            <person name="van Gent-Pelzer M.P.E."/>
            <person name="Joly D.L."/>
            <person name="van de Geest H.C."/>
            <person name="Bonants P.J.M."/>
            <person name="Smith D.S."/>
            <person name="Levesque C.A."/>
            <person name="van der Lee T.A.J."/>
        </authorList>
    </citation>
    <scope>NUCLEOTIDE SEQUENCE [LARGE SCALE GENOMIC DNA]</scope>
    <source>
        <strain evidence="4 7">LEV6574</strain>
        <strain evidence="5 6">MB42</strain>
    </source>
</reference>
<proteinExistence type="inferred from homology"/>
<comment type="subunit">
    <text evidence="3">Supercomplex made of cofactors A to E. Cofactors A and D function by capturing and stabilizing tubulin in a quasi-native conformation. Cofactor E binds to the cofactor D-tubulin complex; interaction with cofactor C then causes the release of tubulin polypeptides that are committed to the native state.</text>
</comment>
<comment type="subcellular location">
    <subcellularLocation>
        <location evidence="3">Cytoplasm</location>
        <location evidence="3">Cytoskeleton</location>
    </subcellularLocation>
</comment>
<keyword evidence="3" id="KW-0493">Microtubule</keyword>
<comment type="caution">
    <text evidence="5">The sequence shown here is derived from an EMBL/GenBank/DDBJ whole genome shotgun (WGS) entry which is preliminary data.</text>
</comment>
<dbReference type="GO" id="GO:0005829">
    <property type="term" value="C:cytosol"/>
    <property type="evidence" value="ECO:0007669"/>
    <property type="project" value="TreeGrafter"/>
</dbReference>
<keyword evidence="3" id="KW-0963">Cytoplasm</keyword>
<dbReference type="Pfam" id="PF02970">
    <property type="entry name" value="TBCA"/>
    <property type="match status" value="1"/>
</dbReference>
<evidence type="ECO:0000256" key="2">
    <source>
        <dbReference type="ARBA" id="ARBA00023186"/>
    </source>
</evidence>
<dbReference type="Gene3D" id="1.20.58.90">
    <property type="match status" value="1"/>
</dbReference>
<dbReference type="AlphaFoldDB" id="A0A507DPX2"/>
<comment type="similarity">
    <text evidence="1 3">Belongs to the TBCA family.</text>
</comment>
<dbReference type="InterPro" id="IPR004226">
    <property type="entry name" value="TBCA"/>
</dbReference>
<dbReference type="InterPro" id="IPR036126">
    <property type="entry name" value="TBCA_sf"/>
</dbReference>
<dbReference type="PANTHER" id="PTHR21500:SF0">
    <property type="entry name" value="TUBULIN-SPECIFIC CHAPERONE A"/>
    <property type="match status" value="1"/>
</dbReference>
<dbReference type="Proteomes" id="UP000317494">
    <property type="component" value="Unassembled WGS sequence"/>
</dbReference>
<accession>A0A507DPX2</accession>